<evidence type="ECO:0000313" key="1">
    <source>
        <dbReference type="EMBL" id="AKE65118.1"/>
    </source>
</evidence>
<dbReference type="PATRIC" id="fig|1641812.3.peg.2874"/>
<dbReference type="HOGENOM" id="CLU_3345935_0_0_3"/>
<protein>
    <submittedName>
        <fullName evidence="1">Uncharacterized protein</fullName>
    </submittedName>
</protein>
<dbReference type="EMBL" id="CP011304">
    <property type="protein sequence ID" value="AKE65118.1"/>
    <property type="molecule type" value="Genomic_DNA"/>
</dbReference>
<proteinExistence type="predicted"/>
<gene>
    <name evidence="1" type="ORF">MYAER_2778</name>
</gene>
<sequence>MAFYLYLKGIEEWEGLGMKSFSIVGISGYRKFGFKTP</sequence>
<name>A0A0F6RMB9_MICAE</name>
<organism evidence="1 2">
    <name type="scientific">Microcystis aeruginosa NIES-2549</name>
    <dbReference type="NCBI Taxonomy" id="1641812"/>
    <lineage>
        <taxon>Bacteria</taxon>
        <taxon>Bacillati</taxon>
        <taxon>Cyanobacteriota</taxon>
        <taxon>Cyanophyceae</taxon>
        <taxon>Oscillatoriophycideae</taxon>
        <taxon>Chroococcales</taxon>
        <taxon>Microcystaceae</taxon>
        <taxon>Microcystis</taxon>
    </lineage>
</organism>
<dbReference type="AlphaFoldDB" id="A0A0F6RMB9"/>
<evidence type="ECO:0000313" key="2">
    <source>
        <dbReference type="Proteomes" id="UP000034103"/>
    </source>
</evidence>
<dbReference type="Proteomes" id="UP000034103">
    <property type="component" value="Chromosome"/>
</dbReference>
<reference evidence="1 2" key="1">
    <citation type="journal article" date="2015" name="Genome Announc.">
        <title>Complete Genome Sequence of Microcystis aeruginosa NIES-2549, a Bloom-Forming Cyanobacterium from Lake Kasumigaura, Japan.</title>
        <authorList>
            <person name="Yamaguchi H."/>
            <person name="Suzuki S."/>
            <person name="Tanabe Y."/>
            <person name="Osana Y."/>
            <person name="Shimura Y."/>
            <person name="Ishida K."/>
            <person name="Kawachi M."/>
        </authorList>
    </citation>
    <scope>NUCLEOTIDE SEQUENCE [LARGE SCALE GENOMIC DNA]</scope>
    <source>
        <strain evidence="1 2">NIES-2549</strain>
    </source>
</reference>
<accession>A0A0F6RMB9</accession>